<evidence type="ECO:0000259" key="6">
    <source>
        <dbReference type="PROSITE" id="PS51767"/>
    </source>
</evidence>
<feature type="compositionally biased region" description="Low complexity" evidence="5">
    <location>
        <begin position="93"/>
        <end position="110"/>
    </location>
</feature>
<dbReference type="SUPFAM" id="SSF50630">
    <property type="entry name" value="Acid proteases"/>
    <property type="match status" value="1"/>
</dbReference>
<accession>A0A9W7CD71</accession>
<dbReference type="PANTHER" id="PTHR47966:SF51">
    <property type="entry name" value="BETA-SITE APP-CLEAVING ENZYME, ISOFORM A-RELATED"/>
    <property type="match status" value="1"/>
</dbReference>
<keyword evidence="4" id="KW-0378">Hydrolase</keyword>
<feature type="compositionally biased region" description="Basic and acidic residues" evidence="5">
    <location>
        <begin position="29"/>
        <end position="90"/>
    </location>
</feature>
<feature type="domain" description="Peptidase A1" evidence="6">
    <location>
        <begin position="199"/>
        <end position="628"/>
    </location>
</feature>
<feature type="compositionally biased region" description="Basic residues" evidence="5">
    <location>
        <begin position="112"/>
        <end position="121"/>
    </location>
</feature>
<evidence type="ECO:0000256" key="4">
    <source>
        <dbReference type="RuleBase" id="RU000454"/>
    </source>
</evidence>
<feature type="region of interest" description="Disordered" evidence="5">
    <location>
        <begin position="631"/>
        <end position="681"/>
    </location>
</feature>
<keyword evidence="3 4" id="KW-0064">Aspartyl protease</keyword>
<dbReference type="OrthoDB" id="199805at2759"/>
<evidence type="ECO:0000313" key="7">
    <source>
        <dbReference type="EMBL" id="GMI07685.1"/>
    </source>
</evidence>
<evidence type="ECO:0000256" key="2">
    <source>
        <dbReference type="ARBA" id="ARBA00022670"/>
    </source>
</evidence>
<name>A0A9W7CD71_9STRA</name>
<gene>
    <name evidence="7" type="ORF">TrRE_jg6266</name>
</gene>
<evidence type="ECO:0000313" key="8">
    <source>
        <dbReference type="Proteomes" id="UP001165082"/>
    </source>
</evidence>
<comment type="caution">
    <text evidence="7">The sequence shown here is derived from an EMBL/GenBank/DDBJ whole genome shotgun (WGS) entry which is preliminary data.</text>
</comment>
<evidence type="ECO:0000256" key="3">
    <source>
        <dbReference type="ARBA" id="ARBA00022750"/>
    </source>
</evidence>
<evidence type="ECO:0000256" key="1">
    <source>
        <dbReference type="ARBA" id="ARBA00007447"/>
    </source>
</evidence>
<dbReference type="GO" id="GO:0004190">
    <property type="term" value="F:aspartic-type endopeptidase activity"/>
    <property type="evidence" value="ECO:0007669"/>
    <property type="project" value="UniProtKB-KW"/>
</dbReference>
<dbReference type="InterPro" id="IPR033121">
    <property type="entry name" value="PEPTIDASE_A1"/>
</dbReference>
<dbReference type="InterPro" id="IPR034164">
    <property type="entry name" value="Pepsin-like_dom"/>
</dbReference>
<dbReference type="PROSITE" id="PS51767">
    <property type="entry name" value="PEPTIDASE_A1"/>
    <property type="match status" value="1"/>
</dbReference>
<feature type="region of interest" description="Disordered" evidence="5">
    <location>
        <begin position="1"/>
        <end position="130"/>
    </location>
</feature>
<dbReference type="GO" id="GO:0006508">
    <property type="term" value="P:proteolysis"/>
    <property type="evidence" value="ECO:0007669"/>
    <property type="project" value="UniProtKB-KW"/>
</dbReference>
<dbReference type="PROSITE" id="PS00141">
    <property type="entry name" value="ASP_PROTEASE"/>
    <property type="match status" value="2"/>
</dbReference>
<dbReference type="EMBL" id="BRXZ01000219">
    <property type="protein sequence ID" value="GMI07685.1"/>
    <property type="molecule type" value="Genomic_DNA"/>
</dbReference>
<keyword evidence="8" id="KW-1185">Reference proteome</keyword>
<protein>
    <recommendedName>
        <fullName evidence="6">Peptidase A1 domain-containing protein</fullName>
    </recommendedName>
</protein>
<dbReference type="InterPro" id="IPR021109">
    <property type="entry name" value="Peptidase_aspartic_dom_sf"/>
</dbReference>
<dbReference type="InterPro" id="IPR001969">
    <property type="entry name" value="Aspartic_peptidase_AS"/>
</dbReference>
<dbReference type="CDD" id="cd05471">
    <property type="entry name" value="pepsin_like"/>
    <property type="match status" value="1"/>
</dbReference>
<evidence type="ECO:0000256" key="5">
    <source>
        <dbReference type="SAM" id="MobiDB-lite"/>
    </source>
</evidence>
<feature type="compositionally biased region" description="Basic and acidic residues" evidence="5">
    <location>
        <begin position="631"/>
        <end position="662"/>
    </location>
</feature>
<dbReference type="Proteomes" id="UP001165082">
    <property type="component" value="Unassembled WGS sequence"/>
</dbReference>
<keyword evidence="2 4" id="KW-0645">Protease</keyword>
<proteinExistence type="inferred from homology"/>
<dbReference type="InterPro" id="IPR001461">
    <property type="entry name" value="Aspartic_peptidase_A1"/>
</dbReference>
<organism evidence="7 8">
    <name type="scientific">Triparma retinervis</name>
    <dbReference type="NCBI Taxonomy" id="2557542"/>
    <lineage>
        <taxon>Eukaryota</taxon>
        <taxon>Sar</taxon>
        <taxon>Stramenopiles</taxon>
        <taxon>Ochrophyta</taxon>
        <taxon>Bolidophyceae</taxon>
        <taxon>Parmales</taxon>
        <taxon>Triparmaceae</taxon>
        <taxon>Triparma</taxon>
    </lineage>
</organism>
<sequence>MTMQAFENHVSKCISKQEKAEGVGSSGRLGEEAKQEKKEKKEREKREKKEKKEKMKEKMKDKKDKMKDKMKEKKEKKEVKEMKEKGEGKNKQKNSSKPASKSSPKSSPKSKPSPKKKRKPNRPPCADFLTAPPSALVEKIDRSAKAACPICSRMFRSHTIQVHVEQCLMSSSRGQAGGGSIRRVLYGASSDVEMADGIACFSFPAHVEGQSVNLILDTGSSDTWVFEGPSFSSSSSVPASFQLSNDEVVSDVRYNVSYLDGSHMELMAYLGSMKIGEGAAFMQAFGAGEPDKATLESFRGFDGISGFAFQEVSVIRAPTPIQSITPPHFGLYLPPRSANPESNPGVLTLGETNSTHFEGTELTYYSLKEISLADIYPEDFLTEQGVSFEDAHKKEYFSGFWDVVFEDMSLNGEIIQSNITAILDSGTTNLVGPESAVRNILETLNAMCLAFKFSDINEYMDDPSLDLWRLPKKLYPCTTSEPPDSSVYFTDFGMGLVDCSAPLDMSLTIEGDTYTLTSDNLLFPFDICGEGMTNDCIGQCFPLNDDASKDGTCDEGATGVFTNCPRFQCNGPERCVLALQAFPNPGGGQEPQDQQGPFSMAKTWLMGDTFMRGVYVGHNYAERSVGLAHSIHPDVSEPDHSDDREPIHSDDREPIHSDDREPIPSNDENGSEEVPKATSNDQTNTTLIISVSFAAALAVASFTLLRGRKLARPAARGFSTLELSEGEGGGGEEGTGIELGVI</sequence>
<reference evidence="7" key="1">
    <citation type="submission" date="2022-07" db="EMBL/GenBank/DDBJ databases">
        <title>Genome analysis of Parmales, a sister group of diatoms, reveals the evolutionary specialization of diatoms from phago-mixotrophs to photoautotrophs.</title>
        <authorList>
            <person name="Ban H."/>
            <person name="Sato S."/>
            <person name="Yoshikawa S."/>
            <person name="Kazumasa Y."/>
            <person name="Nakamura Y."/>
            <person name="Ichinomiya M."/>
            <person name="Saitoh K."/>
            <person name="Sato N."/>
            <person name="Blanc-Mathieu R."/>
            <person name="Endo H."/>
            <person name="Kuwata A."/>
            <person name="Ogata H."/>
        </authorList>
    </citation>
    <scope>NUCLEOTIDE SEQUENCE</scope>
</reference>
<comment type="similarity">
    <text evidence="1 4">Belongs to the peptidase A1 family.</text>
</comment>
<dbReference type="Pfam" id="PF00026">
    <property type="entry name" value="Asp"/>
    <property type="match status" value="1"/>
</dbReference>
<dbReference type="PANTHER" id="PTHR47966">
    <property type="entry name" value="BETA-SITE APP-CLEAVING ENZYME, ISOFORM A-RELATED"/>
    <property type="match status" value="1"/>
</dbReference>
<feature type="region of interest" description="Disordered" evidence="5">
    <location>
        <begin position="723"/>
        <end position="742"/>
    </location>
</feature>
<dbReference type="AlphaFoldDB" id="A0A9W7CD71"/>
<dbReference type="PRINTS" id="PR00792">
    <property type="entry name" value="PEPSIN"/>
</dbReference>
<dbReference type="Gene3D" id="2.40.70.10">
    <property type="entry name" value="Acid Proteases"/>
    <property type="match status" value="2"/>
</dbReference>